<dbReference type="RefSeq" id="WP_272009254.1">
    <property type="nucleotide sequence ID" value="NZ_JAQNDN010000025.1"/>
</dbReference>
<protein>
    <submittedName>
        <fullName evidence="3">DNA-processing protein DprA</fullName>
    </submittedName>
</protein>
<dbReference type="SUPFAM" id="SSF102405">
    <property type="entry name" value="MCP/YpsA-like"/>
    <property type="match status" value="1"/>
</dbReference>
<evidence type="ECO:0000313" key="3">
    <source>
        <dbReference type="EMBL" id="MDC0674764.1"/>
    </source>
</evidence>
<keyword evidence="4" id="KW-1185">Reference proteome</keyword>
<dbReference type="PANTHER" id="PTHR43022">
    <property type="entry name" value="PROTEIN SMF"/>
    <property type="match status" value="1"/>
</dbReference>
<comment type="similarity">
    <text evidence="1">Belongs to the DprA/Smf family.</text>
</comment>
<proteinExistence type="inferred from homology"/>
<gene>
    <name evidence="3" type="ORF">POL58_43850</name>
</gene>
<dbReference type="Pfam" id="PF02481">
    <property type="entry name" value="DNA_processg_A"/>
    <property type="match status" value="1"/>
</dbReference>
<dbReference type="SUPFAM" id="SSF46785">
    <property type="entry name" value="Winged helix' DNA-binding domain"/>
    <property type="match status" value="1"/>
</dbReference>
<evidence type="ECO:0000256" key="1">
    <source>
        <dbReference type="ARBA" id="ARBA00006525"/>
    </source>
</evidence>
<name>A0ABT5BKU4_9BACT</name>
<accession>A0ABT5BKU4</accession>
<sequence length="448" mass="48465">MNILPDRREAAYWLALTFYTGEQVRLRNGLVLTADRRLQLGLMDLLQLPPGELPAILSKYADVHRQFLELDGRASAQAFLVEQLLERRISIVPVTSSLYPPHVVRRFSPERTPTLLTMAGDPALAAQPGVAVSGARRAGARGLAFARAAGRALAERGIPVVTGLARGVDSEAMEGALEAGGQAIGVLAEGILASGLIRRREVERGRLLVVSQFAPHQKWLGGLAMTRNWTIAALSSALLVADCVSPGGTSDQVNVHRKLGLPVFLRRGDGEGAFVASLAGLDGVSQFVWNGGPASIPTVSGEPPSLSGQIDVQIHREGHRLTIQLRGPANLDLDSVVASIRSHWPAHSPSFAERPVERTMSAQEVLTSEDSRDTMQQLLLSIGEGGATFQQLRQRSGLADKRLRESLGELEGLGRVTRRKIGREFHYFTRRATEQVALEIPAIEPETE</sequence>
<evidence type="ECO:0000259" key="2">
    <source>
        <dbReference type="Pfam" id="PF02481"/>
    </source>
</evidence>
<reference evidence="3 4" key="1">
    <citation type="submission" date="2022-11" db="EMBL/GenBank/DDBJ databases">
        <title>Minimal conservation of predation-associated metabolite biosynthetic gene clusters underscores biosynthetic potential of Myxococcota including descriptions for ten novel species: Archangium lansinium sp. nov., Myxococcus landrumus sp. nov., Nannocystis bai.</title>
        <authorList>
            <person name="Ahearne A."/>
            <person name="Stevens C."/>
            <person name="Dowd S."/>
        </authorList>
    </citation>
    <scope>NUCLEOTIDE SEQUENCE [LARGE SCALE GENOMIC DNA]</scope>
    <source>
        <strain evidence="3 4">NCELM</strain>
    </source>
</reference>
<dbReference type="InterPro" id="IPR036390">
    <property type="entry name" value="WH_DNA-bd_sf"/>
</dbReference>
<dbReference type="Proteomes" id="UP001217838">
    <property type="component" value="Unassembled WGS sequence"/>
</dbReference>
<evidence type="ECO:0000313" key="4">
    <source>
        <dbReference type="Proteomes" id="UP001217838"/>
    </source>
</evidence>
<dbReference type="Gene3D" id="3.40.50.450">
    <property type="match status" value="1"/>
</dbReference>
<organism evidence="3 4">
    <name type="scientific">Nannocystis radixulma</name>
    <dbReference type="NCBI Taxonomy" id="2995305"/>
    <lineage>
        <taxon>Bacteria</taxon>
        <taxon>Pseudomonadati</taxon>
        <taxon>Myxococcota</taxon>
        <taxon>Polyangia</taxon>
        <taxon>Nannocystales</taxon>
        <taxon>Nannocystaceae</taxon>
        <taxon>Nannocystis</taxon>
    </lineage>
</organism>
<feature type="domain" description="Smf/DprA SLOG" evidence="2">
    <location>
        <begin position="94"/>
        <end position="266"/>
    </location>
</feature>
<dbReference type="PANTHER" id="PTHR43022:SF1">
    <property type="entry name" value="PROTEIN SMF"/>
    <property type="match status" value="1"/>
</dbReference>
<dbReference type="InterPro" id="IPR003488">
    <property type="entry name" value="DprA"/>
</dbReference>
<comment type="caution">
    <text evidence="3">The sequence shown here is derived from an EMBL/GenBank/DDBJ whole genome shotgun (WGS) entry which is preliminary data.</text>
</comment>
<dbReference type="InterPro" id="IPR057666">
    <property type="entry name" value="DrpA_SLOG"/>
</dbReference>
<dbReference type="EMBL" id="JAQNDN010000025">
    <property type="protein sequence ID" value="MDC0674764.1"/>
    <property type="molecule type" value="Genomic_DNA"/>
</dbReference>